<dbReference type="GO" id="GO:0043024">
    <property type="term" value="F:ribosomal small subunit binding"/>
    <property type="evidence" value="ECO:0007669"/>
    <property type="project" value="TreeGrafter"/>
</dbReference>
<dbReference type="PANTHER" id="PTHR33515:SF1">
    <property type="entry name" value="RIBOSOME-BINDING FACTOR A, CHLOROPLASTIC-RELATED"/>
    <property type="match status" value="1"/>
</dbReference>
<dbReference type="Gene3D" id="3.30.300.20">
    <property type="match status" value="1"/>
</dbReference>
<dbReference type="InterPro" id="IPR015946">
    <property type="entry name" value="KH_dom-like_a/b"/>
</dbReference>
<gene>
    <name evidence="2 3" type="primary">rbfA</name>
    <name evidence="3" type="ORF">IPO85_13565</name>
</gene>
<comment type="subunit">
    <text evidence="2">Monomer. Binds 30S ribosomal subunits, but not 50S ribosomal subunits or 70S ribosomes.</text>
</comment>
<dbReference type="InterPro" id="IPR023799">
    <property type="entry name" value="RbfA_dom_sf"/>
</dbReference>
<keyword evidence="2" id="KW-0963">Cytoplasm</keyword>
<evidence type="ECO:0000256" key="1">
    <source>
        <dbReference type="ARBA" id="ARBA00022517"/>
    </source>
</evidence>
<organism evidence="3 4">
    <name type="scientific">Candidatus Defluviibacterium haderslevense</name>
    <dbReference type="NCBI Taxonomy" id="2981993"/>
    <lineage>
        <taxon>Bacteria</taxon>
        <taxon>Pseudomonadati</taxon>
        <taxon>Bacteroidota</taxon>
        <taxon>Saprospiria</taxon>
        <taxon>Saprospirales</taxon>
        <taxon>Saprospiraceae</taxon>
        <taxon>Candidatus Defluviibacterium</taxon>
    </lineage>
</organism>
<dbReference type="PANTHER" id="PTHR33515">
    <property type="entry name" value="RIBOSOME-BINDING FACTOR A, CHLOROPLASTIC-RELATED"/>
    <property type="match status" value="1"/>
</dbReference>
<comment type="subcellular location">
    <subcellularLocation>
        <location evidence="2">Cytoplasm</location>
    </subcellularLocation>
</comment>
<comment type="similarity">
    <text evidence="2">Belongs to the RbfA family.</text>
</comment>
<dbReference type="InterPro" id="IPR000238">
    <property type="entry name" value="RbfA"/>
</dbReference>
<dbReference type="NCBIfam" id="TIGR00082">
    <property type="entry name" value="rbfA"/>
    <property type="match status" value="1"/>
</dbReference>
<keyword evidence="1 2" id="KW-0690">Ribosome biogenesis</keyword>
<proteinExistence type="inferred from homology"/>
<dbReference type="GO" id="GO:0005829">
    <property type="term" value="C:cytosol"/>
    <property type="evidence" value="ECO:0007669"/>
    <property type="project" value="TreeGrafter"/>
</dbReference>
<dbReference type="EMBL" id="JADKFW010000010">
    <property type="protein sequence ID" value="MBK9718512.1"/>
    <property type="molecule type" value="Genomic_DNA"/>
</dbReference>
<evidence type="ECO:0000313" key="3">
    <source>
        <dbReference type="EMBL" id="MBK9718512.1"/>
    </source>
</evidence>
<dbReference type="AlphaFoldDB" id="A0A9D7XI83"/>
<comment type="caution">
    <text evidence="3">The sequence shown here is derived from an EMBL/GenBank/DDBJ whole genome shotgun (WGS) entry which is preliminary data.</text>
</comment>
<accession>A0A9D7XI83</accession>
<dbReference type="SUPFAM" id="SSF89919">
    <property type="entry name" value="Ribosome-binding factor A, RbfA"/>
    <property type="match status" value="1"/>
</dbReference>
<name>A0A9D7XI83_9BACT</name>
<dbReference type="HAMAP" id="MF_00003">
    <property type="entry name" value="RbfA"/>
    <property type="match status" value="1"/>
</dbReference>
<comment type="function">
    <text evidence="2">One of several proteins that assist in the late maturation steps of the functional core of the 30S ribosomal subunit. Associates with free 30S ribosomal subunits (but not with 30S subunits that are part of 70S ribosomes or polysomes). Required for efficient processing of 16S rRNA. May interact with the 5'-terminal helix region of 16S rRNA.</text>
</comment>
<evidence type="ECO:0000256" key="2">
    <source>
        <dbReference type="HAMAP-Rule" id="MF_00003"/>
    </source>
</evidence>
<dbReference type="Proteomes" id="UP000808349">
    <property type="component" value="Unassembled WGS sequence"/>
</dbReference>
<sequence length="122" mass="14578">MESIRQKQIAEVIRRQFSAVLTAEGKYIYGSVLVTITEVKMSPDLNLAKMYLSIFNTENKQEVIQMMEEHYSRLKQSLHQRIKKQMRVMPELRFYLDDTLDEVYKLDALFKKLHEEKQFGEE</sequence>
<reference evidence="3 4" key="1">
    <citation type="submission" date="2020-10" db="EMBL/GenBank/DDBJ databases">
        <title>Connecting structure to function with the recovery of over 1000 high-quality activated sludge metagenome-assembled genomes encoding full-length rRNA genes using long-read sequencing.</title>
        <authorList>
            <person name="Singleton C.M."/>
            <person name="Petriglieri F."/>
            <person name="Kristensen J.M."/>
            <person name="Kirkegaard R.H."/>
            <person name="Michaelsen T.Y."/>
            <person name="Andersen M.H."/>
            <person name="Karst S.M."/>
            <person name="Dueholm M.S."/>
            <person name="Nielsen P.H."/>
            <person name="Albertsen M."/>
        </authorList>
    </citation>
    <scope>NUCLEOTIDE SEQUENCE [LARGE SCALE GENOMIC DNA]</scope>
    <source>
        <strain evidence="3">Ribe_18-Q3-R11-54_BAT3C.373</strain>
    </source>
</reference>
<evidence type="ECO:0000313" key="4">
    <source>
        <dbReference type="Proteomes" id="UP000808349"/>
    </source>
</evidence>
<dbReference type="GO" id="GO:0030490">
    <property type="term" value="P:maturation of SSU-rRNA"/>
    <property type="evidence" value="ECO:0007669"/>
    <property type="project" value="UniProtKB-UniRule"/>
</dbReference>
<dbReference type="Pfam" id="PF02033">
    <property type="entry name" value="RBFA"/>
    <property type="match status" value="1"/>
</dbReference>
<protein>
    <recommendedName>
        <fullName evidence="2">Ribosome-binding factor A</fullName>
    </recommendedName>
</protein>